<evidence type="ECO:0000259" key="1">
    <source>
        <dbReference type="PROSITE" id="PS51384"/>
    </source>
</evidence>
<keyword evidence="3" id="KW-1185">Reference proteome</keyword>
<gene>
    <name evidence="2" type="ORF">DY218_22255</name>
</gene>
<reference evidence="2 3" key="1">
    <citation type="submission" date="2018-08" db="EMBL/GenBank/DDBJ databases">
        <title>Isolation, diversity and antifungal activity of Actinobacteria from wheat.</title>
        <authorList>
            <person name="Han C."/>
        </authorList>
    </citation>
    <scope>NUCLEOTIDE SEQUENCE [LARGE SCALE GENOMIC DNA]</scope>
    <source>
        <strain evidence="2 3">NEAU-YY421</strain>
    </source>
</reference>
<dbReference type="GO" id="GO:0016491">
    <property type="term" value="F:oxidoreductase activity"/>
    <property type="evidence" value="ECO:0007669"/>
    <property type="project" value="InterPro"/>
</dbReference>
<organism evidence="2 3">
    <name type="scientific">Streptomyces triticagri</name>
    <dbReference type="NCBI Taxonomy" id="2293568"/>
    <lineage>
        <taxon>Bacteria</taxon>
        <taxon>Bacillati</taxon>
        <taxon>Actinomycetota</taxon>
        <taxon>Actinomycetes</taxon>
        <taxon>Kitasatosporales</taxon>
        <taxon>Streptomycetaceae</taxon>
        <taxon>Streptomyces</taxon>
    </lineage>
</organism>
<dbReference type="InterPro" id="IPR017927">
    <property type="entry name" value="FAD-bd_FR_type"/>
</dbReference>
<dbReference type="RefSeq" id="WP_128557879.1">
    <property type="nucleotide sequence ID" value="NZ_QUAK01000120.1"/>
</dbReference>
<dbReference type="InterPro" id="IPR007037">
    <property type="entry name" value="SIP_rossman_dom"/>
</dbReference>
<dbReference type="InterPro" id="IPR039261">
    <property type="entry name" value="FNR_nucleotide-bd"/>
</dbReference>
<evidence type="ECO:0000313" key="3">
    <source>
        <dbReference type="Proteomes" id="UP000263094"/>
    </source>
</evidence>
<dbReference type="Proteomes" id="UP000263094">
    <property type="component" value="Unassembled WGS sequence"/>
</dbReference>
<dbReference type="PANTHER" id="PTHR30157">
    <property type="entry name" value="FERRIC REDUCTASE, NADPH-DEPENDENT"/>
    <property type="match status" value="1"/>
</dbReference>
<protein>
    <submittedName>
        <fullName evidence="2">Siderophore-interacting protein</fullName>
    </submittedName>
</protein>
<dbReference type="Pfam" id="PF08021">
    <property type="entry name" value="FAD_binding_9"/>
    <property type="match status" value="1"/>
</dbReference>
<dbReference type="CDD" id="cd06193">
    <property type="entry name" value="siderophore_interacting"/>
    <property type="match status" value="1"/>
</dbReference>
<dbReference type="OrthoDB" id="3291337at2"/>
<dbReference type="Gene3D" id="2.40.30.10">
    <property type="entry name" value="Translation factors"/>
    <property type="match status" value="1"/>
</dbReference>
<dbReference type="Pfam" id="PF04954">
    <property type="entry name" value="SIP"/>
    <property type="match status" value="1"/>
</dbReference>
<proteinExistence type="predicted"/>
<dbReference type="EMBL" id="QUAK01000120">
    <property type="protein sequence ID" value="RFU84388.1"/>
    <property type="molecule type" value="Genomic_DNA"/>
</dbReference>
<feature type="domain" description="FAD-binding FR-type" evidence="1">
    <location>
        <begin position="5"/>
        <end position="140"/>
    </location>
</feature>
<dbReference type="PROSITE" id="PS51384">
    <property type="entry name" value="FAD_FR"/>
    <property type="match status" value="1"/>
</dbReference>
<dbReference type="InterPro" id="IPR013113">
    <property type="entry name" value="SIP_FAD-bd"/>
</dbReference>
<sequence length="283" mass="31378">MTRSMISTELRVVGAAYLTPRMRRITFEGAGLRDFTSVAPDQQVKLFFAKGDQPLRVPPAPEDGDIARWYRDYLAVPDAERPWMRSYTVRRHLAERRQIEIDFVLHGADGGAGPASKWAAAAKPGDMTWMYGPASARPWGERRESWRLFVGDETALPAIGAFVESLAPGERALVYAEVADAAEEQRWRTAGDAEVCWVHRGGDPAGQGSALLEAVRRAELPAGDGQAWVAGEASLVRSVRRHLVNDRGMDRSAVAFTGYWRLHLTQDDDLTEEDAADRAEAMR</sequence>
<dbReference type="InterPro" id="IPR017938">
    <property type="entry name" value="Riboflavin_synthase-like_b-brl"/>
</dbReference>
<dbReference type="AlphaFoldDB" id="A0A372M0F1"/>
<dbReference type="Gene3D" id="3.40.50.80">
    <property type="entry name" value="Nucleotide-binding domain of ferredoxin-NADP reductase (FNR) module"/>
    <property type="match status" value="1"/>
</dbReference>
<accession>A0A372M0F1</accession>
<evidence type="ECO:0000313" key="2">
    <source>
        <dbReference type="EMBL" id="RFU84388.1"/>
    </source>
</evidence>
<name>A0A372M0F1_9ACTN</name>
<dbReference type="PANTHER" id="PTHR30157:SF0">
    <property type="entry name" value="NADPH-DEPENDENT FERRIC-CHELATE REDUCTASE"/>
    <property type="match status" value="1"/>
</dbReference>
<comment type="caution">
    <text evidence="2">The sequence shown here is derived from an EMBL/GenBank/DDBJ whole genome shotgun (WGS) entry which is preliminary data.</text>
</comment>
<dbReference type="InterPro" id="IPR039374">
    <property type="entry name" value="SIP_fam"/>
</dbReference>
<dbReference type="SUPFAM" id="SSF63380">
    <property type="entry name" value="Riboflavin synthase domain-like"/>
    <property type="match status" value="1"/>
</dbReference>